<gene>
    <name evidence="1" type="ORF">VC83_00973</name>
</gene>
<dbReference type="VEuPathDB" id="FungiDB:GMDG_00120"/>
<dbReference type="RefSeq" id="XP_024327484.1">
    <property type="nucleotide sequence ID" value="XM_024464659.1"/>
</dbReference>
<accession>A0A177ALL6</accession>
<protein>
    <submittedName>
        <fullName evidence="1">Uncharacterized protein</fullName>
    </submittedName>
</protein>
<dbReference type="Proteomes" id="UP000077154">
    <property type="component" value="Unassembled WGS sequence"/>
</dbReference>
<dbReference type="OrthoDB" id="2140489at2759"/>
<dbReference type="EMBL" id="KV441387">
    <property type="protein sequence ID" value="OAF62211.1"/>
    <property type="molecule type" value="Genomic_DNA"/>
</dbReference>
<dbReference type="PANTHER" id="PTHR36986">
    <property type="entry name" value="UPF0643 PROTEIN PB2B2.08"/>
    <property type="match status" value="1"/>
</dbReference>
<dbReference type="PANTHER" id="PTHR36986:SF1">
    <property type="entry name" value="UPF0643 PROTEIN PB2B2.08"/>
    <property type="match status" value="1"/>
</dbReference>
<dbReference type="GeneID" id="36284065"/>
<dbReference type="eggNOG" id="ENOG502S1N8">
    <property type="taxonomic scope" value="Eukaryota"/>
</dbReference>
<sequence>MAIDIGPVLVEKPVVVPITVKITAPVALPVAPVPPPKLGDETHLVISPYTDHAHLLDLSTVGIQEQLLAFALIKMKSLREDYATAPYIETFNWAEVVEDLRERAKAIGHSWTEQAFYIVAFRSQVPPTTDYSNLDALDKAAHIEAIQSGGFLKYWFGSPDVTGRNLATCVWRTQEDAVLGGIGPAHRRAAGAARHSYTEWHIERLSLVIKDNIDSWAIEKWVAAK</sequence>
<reference evidence="1" key="1">
    <citation type="submission" date="2016-03" db="EMBL/GenBank/DDBJ databases">
        <title>Updated assembly of Pseudogymnoascus destructans, the fungus causing white-nose syndrome of bats.</title>
        <authorList>
            <person name="Palmer J.M."/>
            <person name="Drees K.P."/>
            <person name="Foster J.T."/>
            <person name="Lindner D.L."/>
        </authorList>
    </citation>
    <scope>NUCLEOTIDE SEQUENCE [LARGE SCALE GENOMIC DNA]</scope>
    <source>
        <strain evidence="1">20631-21</strain>
    </source>
</reference>
<proteinExistence type="predicted"/>
<organism evidence="1">
    <name type="scientific">Pseudogymnoascus destructans</name>
    <dbReference type="NCBI Taxonomy" id="655981"/>
    <lineage>
        <taxon>Eukaryota</taxon>
        <taxon>Fungi</taxon>
        <taxon>Dikarya</taxon>
        <taxon>Ascomycota</taxon>
        <taxon>Pezizomycotina</taxon>
        <taxon>Leotiomycetes</taxon>
        <taxon>Thelebolales</taxon>
        <taxon>Thelebolaceae</taxon>
        <taxon>Pseudogymnoascus</taxon>
    </lineage>
</organism>
<dbReference type="AlphaFoldDB" id="A0A177ALL6"/>
<name>A0A177ALL6_9PEZI</name>
<evidence type="ECO:0000313" key="1">
    <source>
        <dbReference type="EMBL" id="OAF62211.1"/>
    </source>
</evidence>